<dbReference type="InterPro" id="IPR036047">
    <property type="entry name" value="F-box-like_dom_sf"/>
</dbReference>
<evidence type="ECO:0000313" key="2">
    <source>
        <dbReference type="EMBL" id="PWY55074.1"/>
    </source>
</evidence>
<dbReference type="EMBL" id="RZGX01000003">
    <property type="protein sequence ID" value="RUR25501.1"/>
    <property type="molecule type" value="Genomic_DNA"/>
</dbReference>
<evidence type="ECO:0000313" key="3">
    <source>
        <dbReference type="EMBL" id="RUR25501.1"/>
    </source>
</evidence>
<feature type="domain" description="F-box" evidence="1">
    <location>
        <begin position="35"/>
        <end position="85"/>
    </location>
</feature>
<organism evidence="2 4">
    <name type="scientific">Legionella qingyii</name>
    <dbReference type="NCBI Taxonomy" id="2184757"/>
    <lineage>
        <taxon>Bacteria</taxon>
        <taxon>Pseudomonadati</taxon>
        <taxon>Pseudomonadota</taxon>
        <taxon>Gammaproteobacteria</taxon>
        <taxon>Legionellales</taxon>
        <taxon>Legionellaceae</taxon>
        <taxon>Legionella</taxon>
    </lineage>
</organism>
<evidence type="ECO:0000313" key="5">
    <source>
        <dbReference type="Proteomes" id="UP000287374"/>
    </source>
</evidence>
<gene>
    <name evidence="2" type="ORF">DGG96_12875</name>
    <name evidence="3" type="ORF">ELY20_03335</name>
</gene>
<proteinExistence type="predicted"/>
<dbReference type="InterPro" id="IPR001810">
    <property type="entry name" value="F-box_dom"/>
</dbReference>
<dbReference type="Proteomes" id="UP000287374">
    <property type="component" value="Unassembled WGS sequence"/>
</dbReference>
<dbReference type="Pfam" id="PF00646">
    <property type="entry name" value="F-box"/>
    <property type="match status" value="1"/>
</dbReference>
<protein>
    <submittedName>
        <fullName evidence="3">F-box domain-containing protein</fullName>
    </submittedName>
</protein>
<comment type="caution">
    <text evidence="2">The sequence shown here is derived from an EMBL/GenBank/DDBJ whole genome shotgun (WGS) entry which is preliminary data.</text>
</comment>
<dbReference type="EMBL" id="QHJG01000021">
    <property type="protein sequence ID" value="PWY55074.1"/>
    <property type="molecule type" value="Genomic_DNA"/>
</dbReference>
<dbReference type="OrthoDB" id="5657153at2"/>
<reference evidence="3 5" key="2">
    <citation type="submission" date="2018-12" db="EMBL/GenBank/DDBJ databases">
        <title>Legionella sp,whole genome shotgun sequence.</title>
        <authorList>
            <person name="Wu H."/>
        </authorList>
    </citation>
    <scope>NUCLEOTIDE SEQUENCE [LARGE SCALE GENOMIC DNA]</scope>
    <source>
        <strain evidence="5">km489</strain>
        <strain evidence="3">Km489</strain>
    </source>
</reference>
<evidence type="ECO:0000259" key="1">
    <source>
        <dbReference type="PROSITE" id="PS50181"/>
    </source>
</evidence>
<evidence type="ECO:0000313" key="4">
    <source>
        <dbReference type="Proteomes" id="UP000247152"/>
    </source>
</evidence>
<dbReference type="SUPFAM" id="SSF81383">
    <property type="entry name" value="F-box domain"/>
    <property type="match status" value="1"/>
</dbReference>
<sequence length="202" mass="22891">MCIYFNQTGVEMKIFDLLGKLVKSKNKPMEKLKLNGDLAILPLEILKEIVSYLDLKSVLNLRTLSQEQLEKINLLLKDEKISRKLGIVSEDMQGLFAVGQNVQCVKFKSSDFYTITPSTKAIKKSFQSNLTLFKDRSEATKYMDERKIGTERENVAASKPYLALVTVKKPNTLFKVKKQDDTNNALTVTSSQEISDKLKFVG</sequence>
<name>A0A317TZC6_9GAMM</name>
<dbReference type="Proteomes" id="UP000247152">
    <property type="component" value="Unassembled WGS sequence"/>
</dbReference>
<reference evidence="2 4" key="1">
    <citation type="submission" date="2018-05" db="EMBL/GenBank/DDBJ databases">
        <title>Legionella qingyii sp.nov., whole genome shotgun sequence.</title>
        <authorList>
            <person name="Wu H."/>
            <person name="Zhu Q."/>
            <person name="Hu C."/>
        </authorList>
    </citation>
    <scope>NUCLEOTIDE SEQUENCE [LARGE SCALE GENOMIC DNA]</scope>
    <source>
        <strain evidence="2 4">HEB18</strain>
    </source>
</reference>
<dbReference type="AlphaFoldDB" id="A0A317TZC6"/>
<keyword evidence="5" id="KW-1185">Reference proteome</keyword>
<dbReference type="PROSITE" id="PS50181">
    <property type="entry name" value="FBOX"/>
    <property type="match status" value="1"/>
</dbReference>
<accession>A0A317TZC6</accession>